<keyword evidence="4 7" id="KW-0067">ATP-binding</keyword>
<feature type="domain" description="ABC transporter" evidence="6">
    <location>
        <begin position="8"/>
        <end position="249"/>
    </location>
</feature>
<dbReference type="GO" id="GO:0016887">
    <property type="term" value="F:ATP hydrolysis activity"/>
    <property type="evidence" value="ECO:0007669"/>
    <property type="project" value="InterPro"/>
</dbReference>
<dbReference type="PROSITE" id="PS50893">
    <property type="entry name" value="ABC_TRANSPORTER_2"/>
    <property type="match status" value="1"/>
</dbReference>
<dbReference type="GO" id="GO:0005524">
    <property type="term" value="F:ATP binding"/>
    <property type="evidence" value="ECO:0007669"/>
    <property type="project" value="UniProtKB-KW"/>
</dbReference>
<dbReference type="Gene3D" id="3.40.50.300">
    <property type="entry name" value="P-loop containing nucleotide triphosphate hydrolases"/>
    <property type="match status" value="1"/>
</dbReference>
<dbReference type="Gene3D" id="2.70.50.60">
    <property type="entry name" value="abc- transporter (atp binding component) like domain"/>
    <property type="match status" value="1"/>
</dbReference>
<dbReference type="Proteomes" id="UP000321157">
    <property type="component" value="Unassembled WGS sequence"/>
</dbReference>
<name>A0A511V886_9BACL</name>
<organism evidence="7 8">
    <name type="scientific">Aneurinibacillus danicus</name>
    <dbReference type="NCBI Taxonomy" id="267746"/>
    <lineage>
        <taxon>Bacteria</taxon>
        <taxon>Bacillati</taxon>
        <taxon>Bacillota</taxon>
        <taxon>Bacilli</taxon>
        <taxon>Bacillales</taxon>
        <taxon>Paenibacillaceae</taxon>
        <taxon>Aneurinibacillus group</taxon>
        <taxon>Aneurinibacillus</taxon>
    </lineage>
</organism>
<dbReference type="InterPro" id="IPR003439">
    <property type="entry name" value="ABC_transporter-like_ATP-bd"/>
</dbReference>
<sequence length="395" mass="44826">MSNDNIAIRVENLKKAYKIYDKPVDRLKESLHPLRKIYHKDFYALKGVSFDIKRGETVGIIGKNGSGKSTLLKIITGVLTPTFGEVQINGKISALLELGAGFNPELTGIENIYLNGTIMGFTKQEMDKRLDDILSFADIGNFVYQPVKTYSSGMFARLAFSVAINIEPDILIVDEALSVGDMQFQEKSFTKMKRFRDLGKSILFVTHSLTSVRNFCDRAIWISEGSVQMDGQADLVCSAYQDSITKEEKIKVNTISNSSAQEKTISIKNVTLDKQYYLIDEPIKISVELDFYKEITEYGVGIIIYDSKGNIVTLFNTVRDDIYFDKTYSKFTLVIPENDFTRGRYYITVSISDELAMFSYDKAEYVATFLVESKKNKHGIPIADGFFRSKHLWEY</sequence>
<dbReference type="InterPro" id="IPR050683">
    <property type="entry name" value="Bact_Polysacc_Export_ATP-bd"/>
</dbReference>
<dbReference type="InterPro" id="IPR027417">
    <property type="entry name" value="P-loop_NTPase"/>
</dbReference>
<accession>A0A511V886</accession>
<dbReference type="InterPro" id="IPR029439">
    <property type="entry name" value="Wzt_C"/>
</dbReference>
<dbReference type="Pfam" id="PF00005">
    <property type="entry name" value="ABC_tran"/>
    <property type="match status" value="1"/>
</dbReference>
<dbReference type="GO" id="GO:0016020">
    <property type="term" value="C:membrane"/>
    <property type="evidence" value="ECO:0007669"/>
    <property type="project" value="InterPro"/>
</dbReference>
<evidence type="ECO:0000259" key="6">
    <source>
        <dbReference type="PROSITE" id="PS50893"/>
    </source>
</evidence>
<dbReference type="InterPro" id="IPR015860">
    <property type="entry name" value="ABC_transpr_TagH-like"/>
</dbReference>
<dbReference type="CDD" id="cd03220">
    <property type="entry name" value="ABC_KpsT_Wzt"/>
    <property type="match status" value="1"/>
</dbReference>
<keyword evidence="8" id="KW-1185">Reference proteome</keyword>
<dbReference type="Pfam" id="PF14524">
    <property type="entry name" value="Wzt_C"/>
    <property type="match status" value="1"/>
</dbReference>
<keyword evidence="5" id="KW-1278">Translocase</keyword>
<evidence type="ECO:0000313" key="8">
    <source>
        <dbReference type="Proteomes" id="UP000321157"/>
    </source>
</evidence>
<evidence type="ECO:0000256" key="2">
    <source>
        <dbReference type="ARBA" id="ARBA00022448"/>
    </source>
</evidence>
<evidence type="ECO:0000256" key="3">
    <source>
        <dbReference type="ARBA" id="ARBA00022741"/>
    </source>
</evidence>
<dbReference type="AlphaFoldDB" id="A0A511V886"/>
<dbReference type="EMBL" id="BJXX01000119">
    <property type="protein sequence ID" value="GEN35146.1"/>
    <property type="molecule type" value="Genomic_DNA"/>
</dbReference>
<dbReference type="CDD" id="cd10147">
    <property type="entry name" value="Wzt_C-like"/>
    <property type="match status" value="1"/>
</dbReference>
<comment type="caution">
    <text evidence="7">The sequence shown here is derived from an EMBL/GenBank/DDBJ whole genome shotgun (WGS) entry which is preliminary data.</text>
</comment>
<dbReference type="InterPro" id="IPR017871">
    <property type="entry name" value="ABC_transporter-like_CS"/>
</dbReference>
<gene>
    <name evidence="7" type="primary">tagH</name>
    <name evidence="7" type="ORF">ADA01nite_26060</name>
</gene>
<dbReference type="PANTHER" id="PTHR46743:SF2">
    <property type="entry name" value="TEICHOIC ACIDS EXPORT ATP-BINDING PROTEIN TAGH"/>
    <property type="match status" value="1"/>
</dbReference>
<dbReference type="RefSeq" id="WP_170230270.1">
    <property type="nucleotide sequence ID" value="NZ_BJXX01000119.1"/>
</dbReference>
<evidence type="ECO:0000256" key="4">
    <source>
        <dbReference type="ARBA" id="ARBA00022840"/>
    </source>
</evidence>
<dbReference type="SMART" id="SM00382">
    <property type="entry name" value="AAA"/>
    <property type="match status" value="1"/>
</dbReference>
<dbReference type="PANTHER" id="PTHR46743">
    <property type="entry name" value="TEICHOIC ACIDS EXPORT ATP-BINDING PROTEIN TAGH"/>
    <property type="match status" value="1"/>
</dbReference>
<protein>
    <submittedName>
        <fullName evidence="7">Teichoic acid ABC transporter ATP-binding protein</fullName>
    </submittedName>
</protein>
<evidence type="ECO:0000313" key="7">
    <source>
        <dbReference type="EMBL" id="GEN35146.1"/>
    </source>
</evidence>
<proteinExistence type="inferred from homology"/>
<evidence type="ECO:0000256" key="1">
    <source>
        <dbReference type="ARBA" id="ARBA00005417"/>
    </source>
</evidence>
<dbReference type="GO" id="GO:0140359">
    <property type="term" value="F:ABC-type transporter activity"/>
    <property type="evidence" value="ECO:0007669"/>
    <property type="project" value="InterPro"/>
</dbReference>
<keyword evidence="2" id="KW-0813">Transport</keyword>
<dbReference type="InterPro" id="IPR003593">
    <property type="entry name" value="AAA+_ATPase"/>
</dbReference>
<dbReference type="SUPFAM" id="SSF52540">
    <property type="entry name" value="P-loop containing nucleoside triphosphate hydrolases"/>
    <property type="match status" value="1"/>
</dbReference>
<comment type="similarity">
    <text evidence="1">Belongs to the ABC transporter superfamily.</text>
</comment>
<keyword evidence="3" id="KW-0547">Nucleotide-binding</keyword>
<reference evidence="7 8" key="1">
    <citation type="submission" date="2019-07" db="EMBL/GenBank/DDBJ databases">
        <title>Whole genome shotgun sequence of Aneurinibacillus danicus NBRC 102444.</title>
        <authorList>
            <person name="Hosoyama A."/>
            <person name="Uohara A."/>
            <person name="Ohji S."/>
            <person name="Ichikawa N."/>
        </authorList>
    </citation>
    <scope>NUCLEOTIDE SEQUENCE [LARGE SCALE GENOMIC DNA]</scope>
    <source>
        <strain evidence="7 8">NBRC 102444</strain>
    </source>
</reference>
<evidence type="ECO:0000256" key="5">
    <source>
        <dbReference type="ARBA" id="ARBA00022967"/>
    </source>
</evidence>
<dbReference type="PROSITE" id="PS00211">
    <property type="entry name" value="ABC_TRANSPORTER_1"/>
    <property type="match status" value="1"/>
</dbReference>